<comment type="caution">
    <text evidence="4">The sequence shown here is derived from an EMBL/GenBank/DDBJ whole genome shotgun (WGS) entry which is preliminary data.</text>
</comment>
<dbReference type="SUPFAM" id="SSF50156">
    <property type="entry name" value="PDZ domain-like"/>
    <property type="match status" value="1"/>
</dbReference>
<evidence type="ECO:0000256" key="2">
    <source>
        <dbReference type="ARBA" id="ARBA00022801"/>
    </source>
</evidence>
<dbReference type="InterPro" id="IPR001940">
    <property type="entry name" value="Peptidase_S1C"/>
</dbReference>
<evidence type="ECO:0000259" key="3">
    <source>
        <dbReference type="PROSITE" id="PS50106"/>
    </source>
</evidence>
<dbReference type="GO" id="GO:0006508">
    <property type="term" value="P:proteolysis"/>
    <property type="evidence" value="ECO:0007669"/>
    <property type="project" value="UniProtKB-KW"/>
</dbReference>
<dbReference type="Gene3D" id="2.30.42.10">
    <property type="match status" value="1"/>
</dbReference>
<reference evidence="5" key="1">
    <citation type="journal article" date="2019" name="Int. J. Syst. Evol. Microbiol.">
        <title>The Global Catalogue of Microorganisms (GCM) 10K type strain sequencing project: providing services to taxonomists for standard genome sequencing and annotation.</title>
        <authorList>
            <consortium name="The Broad Institute Genomics Platform"/>
            <consortium name="The Broad Institute Genome Sequencing Center for Infectious Disease"/>
            <person name="Wu L."/>
            <person name="Ma J."/>
        </authorList>
    </citation>
    <scope>NUCLEOTIDE SEQUENCE [LARGE SCALE GENOMIC DNA]</scope>
    <source>
        <strain evidence="5">CGMCC 1.19062</strain>
    </source>
</reference>
<dbReference type="GO" id="GO:0008233">
    <property type="term" value="F:peptidase activity"/>
    <property type="evidence" value="ECO:0007669"/>
    <property type="project" value="UniProtKB-KW"/>
</dbReference>
<dbReference type="InterPro" id="IPR036034">
    <property type="entry name" value="PDZ_sf"/>
</dbReference>
<keyword evidence="2 4" id="KW-0378">Hydrolase</keyword>
<name>A0ABW5DL05_9PROT</name>
<dbReference type="PANTHER" id="PTHR43343:SF3">
    <property type="entry name" value="PROTEASE DO-LIKE 8, CHLOROPLASTIC"/>
    <property type="match status" value="1"/>
</dbReference>
<proteinExistence type="predicted"/>
<dbReference type="EC" id="3.4.21.-" evidence="4"/>
<dbReference type="EMBL" id="JBHUIP010000003">
    <property type="protein sequence ID" value="MFD2261803.1"/>
    <property type="molecule type" value="Genomic_DNA"/>
</dbReference>
<gene>
    <name evidence="4" type="ORF">ACFSM5_02820</name>
</gene>
<evidence type="ECO:0000313" key="5">
    <source>
        <dbReference type="Proteomes" id="UP001597295"/>
    </source>
</evidence>
<dbReference type="InterPro" id="IPR051201">
    <property type="entry name" value="Chloro_Bact_Ser_Proteases"/>
</dbReference>
<dbReference type="RefSeq" id="WP_379874717.1">
    <property type="nucleotide sequence ID" value="NZ_JBHUIP010000003.1"/>
</dbReference>
<dbReference type="PANTHER" id="PTHR43343">
    <property type="entry name" value="PEPTIDASE S12"/>
    <property type="match status" value="1"/>
</dbReference>
<evidence type="ECO:0000256" key="1">
    <source>
        <dbReference type="ARBA" id="ARBA00022670"/>
    </source>
</evidence>
<sequence length="362" mass="37735">MTKDRFSRLVLLWLLILASLYVGHQVWRDFGSVASSPRAIAPREDLSGSEQATVALFERAAPSVAYLFTEDAPSRLAGNRPGGAGSGFVWDAAGHIVTNFHVVEGASRVRVRLDSGEAIEAKIVGVSPDHDLAVVKLVDLRQRLFPVPVGQSTDLRVGQTVFAIGNPFGLSRTLTRGIVSALDRRLPTASGREIAGVIQTDAAINPGNSGGPLLDSSGRLIGVTTAILSSSGGSAGVGFAVPVDVVNRIVPLLIRDGRVPRPGIGIAAAPEELAARYGVAGLVVAGTLPGSPATEVGLKPLDRATGRLGDIITHVQNRPITTIADLALALEAAGVGQRVTMSVQRDGRVRTVEVRIADIASD</sequence>
<keyword evidence="1 4" id="KW-0645">Protease</keyword>
<accession>A0ABW5DL05</accession>
<protein>
    <submittedName>
        <fullName evidence="4">S1C family serine protease</fullName>
        <ecNumber evidence="4">3.4.21.-</ecNumber>
    </submittedName>
</protein>
<dbReference type="PROSITE" id="PS50106">
    <property type="entry name" value="PDZ"/>
    <property type="match status" value="1"/>
</dbReference>
<organism evidence="4 5">
    <name type="scientific">Lacibacterium aquatile</name>
    <dbReference type="NCBI Taxonomy" id="1168082"/>
    <lineage>
        <taxon>Bacteria</taxon>
        <taxon>Pseudomonadati</taxon>
        <taxon>Pseudomonadota</taxon>
        <taxon>Alphaproteobacteria</taxon>
        <taxon>Rhodospirillales</taxon>
        <taxon>Rhodospirillaceae</taxon>
    </lineage>
</organism>
<feature type="domain" description="PDZ" evidence="3">
    <location>
        <begin position="253"/>
        <end position="347"/>
    </location>
</feature>
<evidence type="ECO:0000313" key="4">
    <source>
        <dbReference type="EMBL" id="MFD2261803.1"/>
    </source>
</evidence>
<dbReference type="InterPro" id="IPR009003">
    <property type="entry name" value="Peptidase_S1_PA"/>
</dbReference>
<dbReference type="Pfam" id="PF13365">
    <property type="entry name" value="Trypsin_2"/>
    <property type="match status" value="1"/>
</dbReference>
<dbReference type="Gene3D" id="2.40.10.120">
    <property type="match status" value="1"/>
</dbReference>
<dbReference type="Pfam" id="PF13180">
    <property type="entry name" value="PDZ_2"/>
    <property type="match status" value="1"/>
</dbReference>
<dbReference type="Proteomes" id="UP001597295">
    <property type="component" value="Unassembled WGS sequence"/>
</dbReference>
<dbReference type="SUPFAM" id="SSF50494">
    <property type="entry name" value="Trypsin-like serine proteases"/>
    <property type="match status" value="1"/>
</dbReference>
<dbReference type="PRINTS" id="PR00834">
    <property type="entry name" value="PROTEASES2C"/>
</dbReference>
<dbReference type="InterPro" id="IPR001478">
    <property type="entry name" value="PDZ"/>
</dbReference>
<keyword evidence="5" id="KW-1185">Reference proteome</keyword>